<evidence type="ECO:0000313" key="2">
    <source>
        <dbReference type="EMBL" id="VFU10566.1"/>
    </source>
</evidence>
<reference evidence="2 3" key="1">
    <citation type="submission" date="2019-03" db="EMBL/GenBank/DDBJ databases">
        <authorList>
            <person name="Kox A.R. M."/>
        </authorList>
    </citation>
    <scope>NUCLEOTIDE SEQUENCE [LARGE SCALE GENOMIC DNA]</scope>
    <source>
        <strain evidence="2">MTUNDRAET4 annotated genome</strain>
    </source>
</reference>
<evidence type="ECO:0000256" key="1">
    <source>
        <dbReference type="SAM" id="MobiDB-lite"/>
    </source>
</evidence>
<sequence length="293" mass="30980">MPAPVVVMKDVGGYVNQYQSQTELYRATDREVRLHECRSACTLALSLPNVCVYPDSTLKFHLAYDPRNHESNYDVSQQLFNSYPPAVREKLGPLTRQYKVLRGSELIALGVRNCNAPRPGEPQIMVASNGPRKAAPAALVADARTPAGPQASIFGGLMRNVASVFGALGGKSEPQQARIQMARVTPGKPPSSEQLSTDAPLPPPRPAGIAAPAEDRGEAAGVSLAPNAAGIEAADEIGSAAQPVESEAPPPPRPGAVEITYAYGMARVTLPKVIGGAQKILPARFVAYAELAR</sequence>
<dbReference type="Proteomes" id="UP000294360">
    <property type="component" value="Chromosome"/>
</dbReference>
<evidence type="ECO:0000313" key="3">
    <source>
        <dbReference type="Proteomes" id="UP000294360"/>
    </source>
</evidence>
<proteinExistence type="predicted"/>
<dbReference type="EMBL" id="LR536450">
    <property type="protein sequence ID" value="VFU10566.1"/>
    <property type="molecule type" value="Genomic_DNA"/>
</dbReference>
<gene>
    <name evidence="2" type="ORF">MTUNDRAET4_3679</name>
</gene>
<organism evidence="2 3">
    <name type="scientific">Methylocella tundrae</name>
    <dbReference type="NCBI Taxonomy" id="227605"/>
    <lineage>
        <taxon>Bacteria</taxon>
        <taxon>Pseudomonadati</taxon>
        <taxon>Pseudomonadota</taxon>
        <taxon>Alphaproteobacteria</taxon>
        <taxon>Hyphomicrobiales</taxon>
        <taxon>Beijerinckiaceae</taxon>
        <taxon>Methylocella</taxon>
    </lineage>
</organism>
<accession>A0A4U8Z501</accession>
<dbReference type="KEGG" id="mtun:MTUNDRAET4_3679"/>
<name>A0A4U8Z501_METTU</name>
<protein>
    <submittedName>
        <fullName evidence="2">Uncharacterized protein</fullName>
    </submittedName>
</protein>
<dbReference type="AlphaFoldDB" id="A0A4U8Z501"/>
<dbReference type="RefSeq" id="WP_244605875.1">
    <property type="nucleotide sequence ID" value="NZ_LR536450.1"/>
</dbReference>
<feature type="region of interest" description="Disordered" evidence="1">
    <location>
        <begin position="182"/>
        <end position="220"/>
    </location>
</feature>